<keyword evidence="6" id="KW-1185">Reference proteome</keyword>
<dbReference type="InterPro" id="IPR001387">
    <property type="entry name" value="Cro/C1-type_HTH"/>
</dbReference>
<dbReference type="PROSITE" id="PS50943">
    <property type="entry name" value="HTH_CROC1"/>
    <property type="match status" value="1"/>
</dbReference>
<reference evidence="5 6" key="1">
    <citation type="submission" date="2019-09" db="EMBL/GenBank/DDBJ databases">
        <title>Phylogeny of genus Pseudoclavibacter and closely related genus.</title>
        <authorList>
            <person name="Li Y."/>
        </authorList>
    </citation>
    <scope>NUCLEOTIDE SEQUENCE [LARGE SCALE GENOMIC DNA]</scope>
    <source>
        <strain evidence="5 6">THG-MD12</strain>
    </source>
</reference>
<dbReference type="RefSeq" id="WP_151424008.1">
    <property type="nucleotide sequence ID" value="NZ_WBJX01000003.1"/>
</dbReference>
<dbReference type="Gene3D" id="1.10.260.40">
    <property type="entry name" value="lambda repressor-like DNA-binding domains"/>
    <property type="match status" value="1"/>
</dbReference>
<dbReference type="GO" id="GO:0003700">
    <property type="term" value="F:DNA-binding transcription factor activity"/>
    <property type="evidence" value="ECO:0007669"/>
    <property type="project" value="TreeGrafter"/>
</dbReference>
<evidence type="ECO:0000256" key="2">
    <source>
        <dbReference type="ARBA" id="ARBA00023125"/>
    </source>
</evidence>
<dbReference type="SUPFAM" id="SSF47413">
    <property type="entry name" value="lambda repressor-like DNA-binding domains"/>
    <property type="match status" value="1"/>
</dbReference>
<dbReference type="GO" id="GO:0003677">
    <property type="term" value="F:DNA binding"/>
    <property type="evidence" value="ECO:0007669"/>
    <property type="project" value="UniProtKB-KW"/>
</dbReference>
<dbReference type="PANTHER" id="PTHR46797:SF23">
    <property type="entry name" value="HTH-TYPE TRANSCRIPTIONAL REGULATOR SUTR"/>
    <property type="match status" value="1"/>
</dbReference>
<sequence>MVGELQRSVGKNIRRIRLSRGISQEALGAVVGLHRTYIGSVERGERNITLQTLEGMAELLGVAAMELLDDDTSAQPGATPSA</sequence>
<organism evidence="5 6">
    <name type="scientific">Pseudoclavibacter terrae</name>
    <dbReference type="NCBI Taxonomy" id="1530195"/>
    <lineage>
        <taxon>Bacteria</taxon>
        <taxon>Bacillati</taxon>
        <taxon>Actinomycetota</taxon>
        <taxon>Actinomycetes</taxon>
        <taxon>Micrococcales</taxon>
        <taxon>Microbacteriaceae</taxon>
        <taxon>Pseudoclavibacter</taxon>
    </lineage>
</organism>
<evidence type="ECO:0000313" key="6">
    <source>
        <dbReference type="Proteomes" id="UP000490386"/>
    </source>
</evidence>
<evidence type="ECO:0000313" key="5">
    <source>
        <dbReference type="EMBL" id="KAB1637864.1"/>
    </source>
</evidence>
<proteinExistence type="predicted"/>
<dbReference type="OrthoDB" id="9814553at2"/>
<name>A0A7J5B1S4_9MICO</name>
<evidence type="ECO:0000256" key="3">
    <source>
        <dbReference type="ARBA" id="ARBA00023163"/>
    </source>
</evidence>
<dbReference type="Pfam" id="PF01381">
    <property type="entry name" value="HTH_3"/>
    <property type="match status" value="1"/>
</dbReference>
<dbReference type="CDD" id="cd00093">
    <property type="entry name" value="HTH_XRE"/>
    <property type="match status" value="1"/>
</dbReference>
<evidence type="ECO:0000259" key="4">
    <source>
        <dbReference type="PROSITE" id="PS50943"/>
    </source>
</evidence>
<dbReference type="EMBL" id="WBJX01000003">
    <property type="protein sequence ID" value="KAB1637864.1"/>
    <property type="molecule type" value="Genomic_DNA"/>
</dbReference>
<dbReference type="InterPro" id="IPR010982">
    <property type="entry name" value="Lambda_DNA-bd_dom_sf"/>
</dbReference>
<accession>A0A7J5B1S4</accession>
<dbReference type="Proteomes" id="UP000490386">
    <property type="component" value="Unassembled WGS sequence"/>
</dbReference>
<feature type="domain" description="HTH cro/C1-type" evidence="4">
    <location>
        <begin position="13"/>
        <end position="67"/>
    </location>
</feature>
<dbReference type="AlphaFoldDB" id="A0A7J5B1S4"/>
<dbReference type="SMART" id="SM00530">
    <property type="entry name" value="HTH_XRE"/>
    <property type="match status" value="1"/>
</dbReference>
<keyword evidence="3" id="KW-0804">Transcription</keyword>
<evidence type="ECO:0000256" key="1">
    <source>
        <dbReference type="ARBA" id="ARBA00023015"/>
    </source>
</evidence>
<protein>
    <submittedName>
        <fullName evidence="5">Helix-turn-helix transcriptional regulator</fullName>
    </submittedName>
</protein>
<gene>
    <name evidence="5" type="ORF">F8O03_11805</name>
</gene>
<keyword evidence="2" id="KW-0238">DNA-binding</keyword>
<dbReference type="GO" id="GO:0005829">
    <property type="term" value="C:cytosol"/>
    <property type="evidence" value="ECO:0007669"/>
    <property type="project" value="TreeGrafter"/>
</dbReference>
<comment type="caution">
    <text evidence="5">The sequence shown here is derived from an EMBL/GenBank/DDBJ whole genome shotgun (WGS) entry which is preliminary data.</text>
</comment>
<dbReference type="PANTHER" id="PTHR46797">
    <property type="entry name" value="HTH-TYPE TRANSCRIPTIONAL REGULATOR"/>
    <property type="match status" value="1"/>
</dbReference>
<dbReference type="InterPro" id="IPR050807">
    <property type="entry name" value="TransReg_Diox_bact_type"/>
</dbReference>
<keyword evidence="1" id="KW-0805">Transcription regulation</keyword>